<evidence type="ECO:0000256" key="2">
    <source>
        <dbReference type="ARBA" id="ARBA00004173"/>
    </source>
</evidence>
<sequence length="429" mass="46553">MAFLGSFTASSSSSSSSRFSPSGGLGFGSSSSSSASSASSILARSNDDVEDEDRLAEVSTSKWGRRVRITARVEPGMRIWVPQSFVADHAPATSYANILNDPSADNSNSTAKHRKAVSAATKRLKERVLYQDDDFAVINKPAGMACQPGGRHGVNGRACVSEVLSTGRLFDENNANTTTSEVRPRLVHRLDAMTTGVLVVARSDEASNFFTHAFRAQTAASTEGNLLKEKHDDEHAAAVEKWYVALVRAKDNANGRLRNETPARRLLAQVDERAIKLRSSVPARSGSGSSTARADVRVIAATGCPSRECGCTIGLVQVKLDTGRKHQIRRQLAREVRWPVIGDHPELWRGADKAVRSADAEIGRCPRGKGCFFYGAGGEDAPTMPLWLHAERIAVHIPGSREPVVVRAPLPSHFNDAIEWLKFKRVRFP</sequence>
<dbReference type="GO" id="GO:0003723">
    <property type="term" value="F:RNA binding"/>
    <property type="evidence" value="ECO:0007669"/>
    <property type="project" value="InterPro"/>
</dbReference>
<keyword evidence="5" id="KW-0413">Isomerase</keyword>
<dbReference type="OrthoDB" id="424794at2759"/>
<dbReference type="InterPro" id="IPR020103">
    <property type="entry name" value="PsdUridine_synth_cat_dom_sf"/>
</dbReference>
<dbReference type="PANTHER" id="PTHR21600">
    <property type="entry name" value="MITOCHONDRIAL RNA PSEUDOURIDINE SYNTHASE"/>
    <property type="match status" value="1"/>
</dbReference>
<evidence type="ECO:0000256" key="3">
    <source>
        <dbReference type="ARBA" id="ARBA00010876"/>
    </source>
</evidence>
<accession>A0A830HR24</accession>
<name>A0A830HR24_9CHLO</name>
<evidence type="ECO:0000256" key="1">
    <source>
        <dbReference type="ARBA" id="ARBA00000073"/>
    </source>
</evidence>
<comment type="similarity">
    <text evidence="3">Belongs to the pseudouridine synthase RluA family.</text>
</comment>
<protein>
    <recommendedName>
        <fullName evidence="7">Pseudouridine synthase RsuA/RluA-like domain-containing protein</fullName>
    </recommendedName>
</protein>
<dbReference type="SUPFAM" id="SSF55120">
    <property type="entry name" value="Pseudouridine synthase"/>
    <property type="match status" value="1"/>
</dbReference>
<feature type="domain" description="Pseudouridine synthase RsuA/RluA-like" evidence="7">
    <location>
        <begin position="134"/>
        <end position="333"/>
    </location>
</feature>
<dbReference type="InterPro" id="IPR050188">
    <property type="entry name" value="RluA_PseudoU_synthase"/>
</dbReference>
<comment type="catalytic activity">
    <reaction evidence="1">
        <text>a uridine in RNA = a pseudouridine in RNA</text>
        <dbReference type="Rhea" id="RHEA:48348"/>
        <dbReference type="Rhea" id="RHEA-COMP:12068"/>
        <dbReference type="Rhea" id="RHEA-COMP:12069"/>
        <dbReference type="ChEBI" id="CHEBI:65314"/>
        <dbReference type="ChEBI" id="CHEBI:65315"/>
    </reaction>
</comment>
<dbReference type="Pfam" id="PF00849">
    <property type="entry name" value="PseudoU_synth_2"/>
    <property type="match status" value="1"/>
</dbReference>
<evidence type="ECO:0000256" key="4">
    <source>
        <dbReference type="ARBA" id="ARBA00023128"/>
    </source>
</evidence>
<dbReference type="GO" id="GO:0009982">
    <property type="term" value="F:pseudouridine synthase activity"/>
    <property type="evidence" value="ECO:0007669"/>
    <property type="project" value="InterPro"/>
</dbReference>
<dbReference type="InterPro" id="IPR006224">
    <property type="entry name" value="PsdUridine_synth_RluA-like_CS"/>
</dbReference>
<comment type="subcellular location">
    <subcellularLocation>
        <location evidence="2">Mitochondrion</location>
    </subcellularLocation>
</comment>
<keyword evidence="4" id="KW-0496">Mitochondrion</keyword>
<dbReference type="InterPro" id="IPR006145">
    <property type="entry name" value="PsdUridine_synth_RsuA/RluA"/>
</dbReference>
<comment type="caution">
    <text evidence="8">The sequence shown here is derived from an EMBL/GenBank/DDBJ whole genome shotgun (WGS) entry which is preliminary data.</text>
</comment>
<evidence type="ECO:0000313" key="9">
    <source>
        <dbReference type="Proteomes" id="UP000660262"/>
    </source>
</evidence>
<dbReference type="AlphaFoldDB" id="A0A830HR24"/>
<dbReference type="Proteomes" id="UP000660262">
    <property type="component" value="Unassembled WGS sequence"/>
</dbReference>
<evidence type="ECO:0000313" key="8">
    <source>
        <dbReference type="EMBL" id="GHP07427.1"/>
    </source>
</evidence>
<reference evidence="8" key="1">
    <citation type="submission" date="2020-10" db="EMBL/GenBank/DDBJ databases">
        <title>Unveiling of a novel bifunctional photoreceptor, Dualchrome1, isolated from a cosmopolitan green alga.</title>
        <authorList>
            <person name="Suzuki S."/>
            <person name="Kawachi M."/>
        </authorList>
    </citation>
    <scope>NUCLEOTIDE SEQUENCE</scope>
    <source>
        <strain evidence="8">NIES 2893</strain>
    </source>
</reference>
<feature type="region of interest" description="Disordered" evidence="6">
    <location>
        <begin position="1"/>
        <end position="57"/>
    </location>
</feature>
<gene>
    <name evidence="8" type="ORF">PPROV_000616900</name>
</gene>
<evidence type="ECO:0000259" key="7">
    <source>
        <dbReference type="Pfam" id="PF00849"/>
    </source>
</evidence>
<proteinExistence type="inferred from homology"/>
<keyword evidence="9" id="KW-1185">Reference proteome</keyword>
<feature type="compositionally biased region" description="Low complexity" evidence="6">
    <location>
        <begin position="1"/>
        <end position="44"/>
    </location>
</feature>
<dbReference type="GO" id="GO:0000455">
    <property type="term" value="P:enzyme-directed rRNA pseudouridine synthesis"/>
    <property type="evidence" value="ECO:0007669"/>
    <property type="project" value="TreeGrafter"/>
</dbReference>
<evidence type="ECO:0000256" key="5">
    <source>
        <dbReference type="ARBA" id="ARBA00023235"/>
    </source>
</evidence>
<dbReference type="CDD" id="cd02869">
    <property type="entry name" value="PseudoU_synth_RluA_like"/>
    <property type="match status" value="1"/>
</dbReference>
<dbReference type="GO" id="GO:0005739">
    <property type="term" value="C:mitochondrion"/>
    <property type="evidence" value="ECO:0007669"/>
    <property type="project" value="UniProtKB-SubCell"/>
</dbReference>
<dbReference type="PROSITE" id="PS01129">
    <property type="entry name" value="PSI_RLU"/>
    <property type="match status" value="1"/>
</dbReference>
<organism evidence="8 9">
    <name type="scientific">Pycnococcus provasolii</name>
    <dbReference type="NCBI Taxonomy" id="41880"/>
    <lineage>
        <taxon>Eukaryota</taxon>
        <taxon>Viridiplantae</taxon>
        <taxon>Chlorophyta</taxon>
        <taxon>Pseudoscourfieldiophyceae</taxon>
        <taxon>Pseudoscourfieldiales</taxon>
        <taxon>Pycnococcaceae</taxon>
        <taxon>Pycnococcus</taxon>
    </lineage>
</organism>
<dbReference type="PANTHER" id="PTHR21600:SF81">
    <property type="entry name" value="21S RRNA PSEUDOURIDINE(2819) SYNTHASE"/>
    <property type="match status" value="1"/>
</dbReference>
<dbReference type="Gene3D" id="3.30.2350.10">
    <property type="entry name" value="Pseudouridine synthase"/>
    <property type="match status" value="1"/>
</dbReference>
<evidence type="ECO:0000256" key="6">
    <source>
        <dbReference type="SAM" id="MobiDB-lite"/>
    </source>
</evidence>
<dbReference type="EMBL" id="BNJQ01000016">
    <property type="protein sequence ID" value="GHP07427.1"/>
    <property type="molecule type" value="Genomic_DNA"/>
</dbReference>